<evidence type="ECO:0000256" key="3">
    <source>
        <dbReference type="SAM" id="Phobius"/>
    </source>
</evidence>
<dbReference type="SMART" id="SM00217">
    <property type="entry name" value="WAP"/>
    <property type="match status" value="3"/>
</dbReference>
<feature type="domain" description="Thyroglobulin type-1" evidence="5">
    <location>
        <begin position="798"/>
        <end position="868"/>
    </location>
</feature>
<dbReference type="CDD" id="cd00191">
    <property type="entry name" value="TY"/>
    <property type="match status" value="2"/>
</dbReference>
<protein>
    <submittedName>
        <fullName evidence="9">Uncharacterized protein</fullName>
    </submittedName>
</protein>
<dbReference type="InterPro" id="IPR002223">
    <property type="entry name" value="Kunitz_BPTI"/>
</dbReference>
<name>A0AAF3J9A8_9BILA</name>
<dbReference type="SUPFAM" id="SSF57362">
    <property type="entry name" value="BPTI-like"/>
    <property type="match status" value="1"/>
</dbReference>
<evidence type="ECO:0000313" key="8">
    <source>
        <dbReference type="Proteomes" id="UP000887575"/>
    </source>
</evidence>
<evidence type="ECO:0000259" key="5">
    <source>
        <dbReference type="PROSITE" id="PS51162"/>
    </source>
</evidence>
<dbReference type="WBParaSite" id="MBELARI_LOCUS4559">
    <property type="protein sequence ID" value="MBELARI_LOCUS4559"/>
    <property type="gene ID" value="MBELARI_LOCUS4559"/>
</dbReference>
<accession>A0AAF3J9A8</accession>
<feature type="domain" description="WAP" evidence="7">
    <location>
        <begin position="160"/>
        <end position="205"/>
    </location>
</feature>
<reference evidence="9" key="1">
    <citation type="submission" date="2024-02" db="UniProtKB">
        <authorList>
            <consortium name="WormBaseParasite"/>
        </authorList>
    </citation>
    <scope>IDENTIFICATION</scope>
</reference>
<dbReference type="Gene3D" id="4.10.75.10">
    <property type="entry name" value="Elafin-like"/>
    <property type="match status" value="2"/>
</dbReference>
<dbReference type="Pfam" id="PF14625">
    <property type="entry name" value="Lustrin_cystein"/>
    <property type="match status" value="3"/>
</dbReference>
<dbReference type="InterPro" id="IPR006150">
    <property type="entry name" value="Cys_repeat_1"/>
</dbReference>
<dbReference type="GO" id="GO:0004867">
    <property type="term" value="F:serine-type endopeptidase inhibitor activity"/>
    <property type="evidence" value="ECO:0007669"/>
    <property type="project" value="InterPro"/>
</dbReference>
<dbReference type="SUPFAM" id="SSF57262">
    <property type="entry name" value="Leech antihemostatic proteins"/>
    <property type="match status" value="1"/>
</dbReference>
<feature type="domain" description="Thyroglobulin type-1" evidence="5">
    <location>
        <begin position="578"/>
        <end position="660"/>
    </location>
</feature>
<dbReference type="PROSITE" id="PS00484">
    <property type="entry name" value="THYROGLOBULIN_1_1"/>
    <property type="match status" value="1"/>
</dbReference>
<keyword evidence="1 2" id="KW-1015">Disulfide bond</keyword>
<feature type="domain" description="BPTI/Kunitz inhibitor" evidence="4">
    <location>
        <begin position="1042"/>
        <end position="1092"/>
    </location>
</feature>
<comment type="caution">
    <text evidence="2">Lacks conserved residue(s) required for the propagation of feature annotation.</text>
</comment>
<dbReference type="CDD" id="cd00109">
    <property type="entry name" value="Kunitz-type"/>
    <property type="match status" value="1"/>
</dbReference>
<keyword evidence="3" id="KW-0812">Transmembrane</keyword>
<feature type="domain" description="Thyroglobulin type-1" evidence="5">
    <location>
        <begin position="1"/>
        <end position="39"/>
    </location>
</feature>
<feature type="domain" description="WAP" evidence="7">
    <location>
        <begin position="540"/>
        <end position="589"/>
    </location>
</feature>
<dbReference type="SUPFAM" id="SSF57610">
    <property type="entry name" value="Thyroglobulin type-1 domain"/>
    <property type="match status" value="4"/>
</dbReference>
<dbReference type="Gene3D" id="4.10.410.10">
    <property type="entry name" value="Pancreatic trypsin inhibitor Kunitz domain"/>
    <property type="match status" value="1"/>
</dbReference>
<evidence type="ECO:0000313" key="9">
    <source>
        <dbReference type="WBParaSite" id="MBELARI_LOCUS4559"/>
    </source>
</evidence>
<dbReference type="Pfam" id="PF00014">
    <property type="entry name" value="Kunitz_BPTI"/>
    <property type="match status" value="1"/>
</dbReference>
<dbReference type="InterPro" id="IPR036645">
    <property type="entry name" value="Elafin-like_sf"/>
</dbReference>
<dbReference type="SMART" id="SM00289">
    <property type="entry name" value="WR1"/>
    <property type="match status" value="5"/>
</dbReference>
<dbReference type="Gene3D" id="4.10.800.10">
    <property type="entry name" value="Thyroglobulin type-1"/>
    <property type="match status" value="4"/>
</dbReference>
<dbReference type="PROSITE" id="PS50279">
    <property type="entry name" value="BPTI_KUNITZ_2"/>
    <property type="match status" value="1"/>
</dbReference>
<evidence type="ECO:0000259" key="4">
    <source>
        <dbReference type="PROSITE" id="PS50279"/>
    </source>
</evidence>
<dbReference type="PROSITE" id="PS51390">
    <property type="entry name" value="WAP"/>
    <property type="match status" value="2"/>
</dbReference>
<keyword evidence="3" id="KW-0472">Membrane</keyword>
<dbReference type="SUPFAM" id="SSF57256">
    <property type="entry name" value="Elafin-like"/>
    <property type="match status" value="2"/>
</dbReference>
<dbReference type="SMART" id="SM00211">
    <property type="entry name" value="TY"/>
    <property type="match status" value="4"/>
</dbReference>
<feature type="domain" description="Thyroglobulin type-1" evidence="5">
    <location>
        <begin position="267"/>
        <end position="330"/>
    </location>
</feature>
<dbReference type="SMART" id="SM00131">
    <property type="entry name" value="KU"/>
    <property type="match status" value="1"/>
</dbReference>
<dbReference type="InterPro" id="IPR053014">
    <property type="entry name" value="Cuticle_assoc_divergent"/>
</dbReference>
<dbReference type="InterPro" id="IPR036880">
    <property type="entry name" value="Kunitz_BPTI_sf"/>
</dbReference>
<sequence>MTDGSFAAVQCDSLFCWCVSDGGIEVRGTRIGRPLLPNCAVSRECPQKSCIDSPTECLHGAALDSNGCETCDCFDPCHKIACPGDSFCVPMAPSECLTPRCRHLPRCVINPCPIGAPLKDITTLLPVECRENNQCRDTMTPSYCRAHTSQGGYCCPAPEPRSAPGGCPTVGISTSCTRDCVLDDGCPSGNKCCFNGCGMSCLPAVIAIVPIHREPKIGSCLPVEIPEEFETGKRLESECVVNEECPQLQLCCNVGFGRKACTSSHLTTPCLHARGAAQSLAVFNPNYHVPTCDSEGAFELIQSVHNLRWCVDEMGNEIPGTRTMGRVPRCRLPRSCRIMPCDKKCPVGLRLDVDGCPLCECLDPCQEVVCRKGHHCSLVSVQCTTERCPPVPRCIPSICPSNSPPLMISSLLIECSPSTRCPQGFHCVSTGFEGRGYCCQGAEPIHMEKWPACPSLPLLNSTTADGPSCDVECYSHNNCPGSLCCFNGCGIQCIYKWSSPKQELLPSVGEKEKEVKNPITIMHKIIPAGKKLIKIVSSEEEERVGKCPSIKHLPGREKSCINLCSVDDDCPSFEKCCSNDCGRECLPAVLPGCVLLLSGYLRALHQLSSPYPPPVQCTKDGRWKEAQCDIRAGECWCVNPLSGIEIVGTRKSSNQPLPDCSVARGCRSLCAASTCPRGLLLDSSGCPLIDCQCASPCDRLDCSSRGQTCIVTSDSCLEGNCPLVPKCVSSGCPNGWSPIVRLRSPLLCGYRESECPTGECHPIPDSQDNLSMCCLKIAVHKIETTTVEVQMIESAPNETNCQLLRASYEEIRQAGGQVLTAEPICQKDDGKFSAVQCELSGLCRCVDRSTGTEILGSKRIPLIGQDVCTAQIAHCSVRCVISCPFGVETDGMGCPLAGCPCRDPCLSIRCPYSSICLLRSPDCSEAHCIAMPVCEPNPCSRGNKPAFDSRTFSPFECKNDRSVSCPADFYCAGENGDGRGVCCPGVNGVLSECPHGIPYPSFDDGSPLQCSVQMNGCPSTHYCLTHPRNSSGICCVTKRHVCHERMDIGGCSLNVQRYFYSPDEQSCLPFEYGGCGGNLNNFPTRDSCERFCEGIGFNMDTPLLSDDGRPSEQYEMGFALKGSRLELNDKDRIKSQVLAILLSRFGLTEREVRDLSVRVPDSVRFVIQSPDARQKAQQIHEAVMNGSLLIRYLGSTYSAEPHTWFATQVAEKEKINKSSVYWAVLIAATTLCLVVFAVLCCACSWMIRAKENRCDSARSASSDLRSHSFSHHIPPQMLHASRASTIRMNSDRSNDQRPQLTRTLY</sequence>
<dbReference type="Pfam" id="PF02822">
    <property type="entry name" value="Antistasin"/>
    <property type="match status" value="1"/>
</dbReference>
<evidence type="ECO:0000256" key="2">
    <source>
        <dbReference type="PROSITE-ProRule" id="PRU00500"/>
    </source>
</evidence>
<feature type="domain" description="Antistasin-like" evidence="6">
    <location>
        <begin position="45"/>
        <end position="73"/>
    </location>
</feature>
<dbReference type="InterPro" id="IPR028150">
    <property type="entry name" value="Lustrin_cystein"/>
</dbReference>
<dbReference type="InterPro" id="IPR011061">
    <property type="entry name" value="Hirudin/antistatin"/>
</dbReference>
<feature type="disulfide bond" evidence="2">
    <location>
        <begin position="628"/>
        <end position="635"/>
    </location>
</feature>
<dbReference type="Proteomes" id="UP000887575">
    <property type="component" value="Unassembled WGS sequence"/>
</dbReference>
<dbReference type="Gene3D" id="2.10.22.10">
    <property type="entry name" value="Antistasin, domain 1"/>
    <property type="match status" value="1"/>
</dbReference>
<dbReference type="PROSITE" id="PS51252">
    <property type="entry name" value="ANTISTASIN"/>
    <property type="match status" value="2"/>
</dbReference>
<evidence type="ECO:0000259" key="6">
    <source>
        <dbReference type="PROSITE" id="PS51252"/>
    </source>
</evidence>
<dbReference type="Pfam" id="PF00086">
    <property type="entry name" value="Thyroglobulin_1"/>
    <property type="match status" value="4"/>
</dbReference>
<dbReference type="GO" id="GO:0005576">
    <property type="term" value="C:extracellular region"/>
    <property type="evidence" value="ECO:0007669"/>
    <property type="project" value="InterPro"/>
</dbReference>
<feature type="domain" description="Antistasin-like" evidence="6">
    <location>
        <begin position="336"/>
        <end position="361"/>
    </location>
</feature>
<proteinExistence type="predicted"/>
<dbReference type="InterPro" id="IPR036857">
    <property type="entry name" value="Thyroglobulin_1_sf"/>
</dbReference>
<dbReference type="Pfam" id="PF00095">
    <property type="entry name" value="WAP"/>
    <property type="match status" value="2"/>
</dbReference>
<dbReference type="InterPro" id="IPR008197">
    <property type="entry name" value="WAP_dom"/>
</dbReference>
<keyword evidence="8" id="KW-1185">Reference proteome</keyword>
<dbReference type="InterPro" id="IPR000716">
    <property type="entry name" value="Thyroglobulin_1"/>
</dbReference>
<dbReference type="PROSITE" id="PS00280">
    <property type="entry name" value="BPTI_KUNITZ_1"/>
    <property type="match status" value="1"/>
</dbReference>
<evidence type="ECO:0000259" key="7">
    <source>
        <dbReference type="PROSITE" id="PS51390"/>
    </source>
</evidence>
<organism evidence="8 9">
    <name type="scientific">Mesorhabditis belari</name>
    <dbReference type="NCBI Taxonomy" id="2138241"/>
    <lineage>
        <taxon>Eukaryota</taxon>
        <taxon>Metazoa</taxon>
        <taxon>Ecdysozoa</taxon>
        <taxon>Nematoda</taxon>
        <taxon>Chromadorea</taxon>
        <taxon>Rhabditida</taxon>
        <taxon>Rhabditina</taxon>
        <taxon>Rhabditomorpha</taxon>
        <taxon>Rhabditoidea</taxon>
        <taxon>Rhabditidae</taxon>
        <taxon>Mesorhabditinae</taxon>
        <taxon>Mesorhabditis</taxon>
    </lineage>
</organism>
<evidence type="ECO:0000256" key="1">
    <source>
        <dbReference type="ARBA" id="ARBA00023157"/>
    </source>
</evidence>
<feature type="disulfide bond" evidence="2">
    <location>
        <begin position="310"/>
        <end position="330"/>
    </location>
</feature>
<keyword evidence="3" id="KW-1133">Transmembrane helix</keyword>
<dbReference type="InterPro" id="IPR020901">
    <property type="entry name" value="Prtase_inh_Kunz-CS"/>
</dbReference>
<feature type="transmembrane region" description="Helical" evidence="3">
    <location>
        <begin position="1220"/>
        <end position="1247"/>
    </location>
</feature>
<dbReference type="InterPro" id="IPR004094">
    <property type="entry name" value="Antistasin-like"/>
</dbReference>
<dbReference type="PANTHER" id="PTHR46339">
    <property type="entry name" value="PROTEIN CBG15282-RELATED"/>
    <property type="match status" value="1"/>
</dbReference>
<dbReference type="PROSITE" id="PS51162">
    <property type="entry name" value="THYROGLOBULIN_1_2"/>
    <property type="match status" value="4"/>
</dbReference>